<dbReference type="InterPro" id="IPR023373">
    <property type="entry name" value="YmcC_sf"/>
</dbReference>
<organism evidence="1 2">
    <name type="scientific">Glaciecola punicea ACAM 611</name>
    <dbReference type="NCBI Taxonomy" id="1121923"/>
    <lineage>
        <taxon>Bacteria</taxon>
        <taxon>Pseudomonadati</taxon>
        <taxon>Pseudomonadota</taxon>
        <taxon>Gammaproteobacteria</taxon>
        <taxon>Alteromonadales</taxon>
        <taxon>Alteromonadaceae</taxon>
        <taxon>Glaciecola</taxon>
    </lineage>
</organism>
<dbReference type="SUPFAM" id="SSF159270">
    <property type="entry name" value="YmcC-like"/>
    <property type="match status" value="1"/>
</dbReference>
<sequence length="192" mass="22046">MYFESNTAVNLSTEEIRQSAADLIYVKNGDRSQVTMALAFIENGQYKWVSRDGVMFITENGRLVRTLNLDKNLLYVSNLSLDPLALPSFYDKDLQWDRVIDTQHGEYGVNVSSSTSVFINQLVDIEDAQLMTKKYLETVHYNSQKHGKHTWINTFWLDQSSGQLLKSSQKMSPHSNAIEITYISRALRLLEK</sequence>
<dbReference type="Proteomes" id="UP000053586">
    <property type="component" value="Unassembled WGS sequence"/>
</dbReference>
<reference evidence="1 2" key="1">
    <citation type="journal article" date="2012" name="J. Bacteriol.">
        <title>Genome sequence of proteorhodopsin-containing sea ice bacterium Glaciecola punicea ACAM 611T.</title>
        <authorList>
            <person name="Qin Q.-L."/>
            <person name="Xie B.-B."/>
            <person name="Shu Y.-L."/>
            <person name="Rong J.-C."/>
            <person name="Zhao D.-L."/>
            <person name="Zhang X.-Y."/>
            <person name="Chen X.-L."/>
            <person name="Zhou B.-C."/>
            <person name="Zhanga Y.-Z."/>
        </authorList>
    </citation>
    <scope>NUCLEOTIDE SEQUENCE [LARGE SCALE GENOMIC DNA]</scope>
    <source>
        <strain evidence="1 2">ACAM 611</strain>
    </source>
</reference>
<dbReference type="Pfam" id="PF11102">
    <property type="entry name" value="YjbF"/>
    <property type="match status" value="1"/>
</dbReference>
<dbReference type="EMBL" id="BAET01000018">
    <property type="protein sequence ID" value="GAB55888.1"/>
    <property type="molecule type" value="Genomic_DNA"/>
</dbReference>
<keyword evidence="2" id="KW-1185">Reference proteome</keyword>
<evidence type="ECO:0000313" key="2">
    <source>
        <dbReference type="Proteomes" id="UP000053586"/>
    </source>
</evidence>
<gene>
    <name evidence="1" type="ORF">GPUN_1772</name>
</gene>
<name>H5TC61_9ALTE</name>
<protein>
    <submittedName>
        <fullName evidence="1">Uncharacterized protein</fullName>
    </submittedName>
</protein>
<dbReference type="STRING" id="56804.BAE46_07395"/>
<reference evidence="1 2" key="2">
    <citation type="journal article" date="2017" name="Antonie Van Leeuwenhoek">
        <title>Rhizobium rhizosphaerae sp. nov., a novel species isolated from rice rhizosphere.</title>
        <authorList>
            <person name="Zhao J.J."/>
            <person name="Zhang J."/>
            <person name="Zhang R.J."/>
            <person name="Zhang C.W."/>
            <person name="Yin H.Q."/>
            <person name="Zhang X.X."/>
        </authorList>
    </citation>
    <scope>NUCLEOTIDE SEQUENCE [LARGE SCALE GENOMIC DNA]</scope>
    <source>
        <strain evidence="1 2">ACAM 611</strain>
    </source>
</reference>
<dbReference type="AlphaFoldDB" id="H5TC61"/>
<dbReference type="Gene3D" id="2.40.360.10">
    <property type="entry name" value="YmcC-like"/>
    <property type="match status" value="1"/>
</dbReference>
<proteinExistence type="predicted"/>
<dbReference type="eggNOG" id="ENOG502ZAMG">
    <property type="taxonomic scope" value="Bacteria"/>
</dbReference>
<evidence type="ECO:0000313" key="1">
    <source>
        <dbReference type="EMBL" id="GAB55888.1"/>
    </source>
</evidence>
<dbReference type="InterPro" id="IPR021308">
    <property type="entry name" value="GfcB"/>
</dbReference>
<accession>H5TC61</accession>
<comment type="caution">
    <text evidence="1">The sequence shown here is derived from an EMBL/GenBank/DDBJ whole genome shotgun (WGS) entry which is preliminary data.</text>
</comment>